<evidence type="ECO:0000256" key="2">
    <source>
        <dbReference type="ARBA" id="ARBA00022490"/>
    </source>
</evidence>
<keyword evidence="4" id="KW-0677">Repeat</keyword>
<reference evidence="5" key="1">
    <citation type="journal article" date="2013" name="Genome Biol. Evol.">
        <title>Punctuated emergences of genetic and phenotypic innovations in eumetazoan, bilaterian, euteleostome, and hominidae ancestors.</title>
        <authorList>
            <person name="Wenger Y."/>
            <person name="Galliot B."/>
        </authorList>
    </citation>
    <scope>NUCLEOTIDE SEQUENCE</scope>
    <source>
        <tissue evidence="5">Whole animals</tissue>
    </source>
</reference>
<evidence type="ECO:0000256" key="3">
    <source>
        <dbReference type="ARBA" id="ARBA00022614"/>
    </source>
</evidence>
<evidence type="ECO:0000256" key="1">
    <source>
        <dbReference type="ARBA" id="ARBA00004496"/>
    </source>
</evidence>
<evidence type="ECO:0000256" key="4">
    <source>
        <dbReference type="ARBA" id="ARBA00022737"/>
    </source>
</evidence>
<feature type="non-terminal residue" evidence="5">
    <location>
        <position position="1"/>
    </location>
</feature>
<dbReference type="InterPro" id="IPR032675">
    <property type="entry name" value="LRR_dom_sf"/>
</dbReference>
<proteinExistence type="evidence at transcript level"/>
<keyword evidence="3" id="KW-0433">Leucine-rich repeat</keyword>
<gene>
    <name evidence="5" type="primary">XRRA1</name>
</gene>
<dbReference type="OrthoDB" id="1687175at2759"/>
<sequence>MNPFCIGSDSQVVNIYTYKYFPVRKSKLTQNGGGAWCLDFVNKRKNHIKLLNKCLTLEDNTGLQLNYEYLIKEFHLKDPSDACVLNISGRSLHSPVNADFSLFKNVCEVDASDNNLTLDAFCTFPKIEKLFLQANNMKFVDLNNDSFPYLQTLDLSYNFLCNEALINIGKLKCLKDLLLCGCGLKKLPQMFDAAAKDHSSAIHSVRPFIQFGHLFTDAQKVMTNQKLSTIKP</sequence>
<dbReference type="GO" id="GO:0005737">
    <property type="term" value="C:cytoplasm"/>
    <property type="evidence" value="ECO:0007669"/>
    <property type="project" value="UniProtKB-SubCell"/>
</dbReference>
<dbReference type="Gene3D" id="3.80.10.10">
    <property type="entry name" value="Ribonuclease Inhibitor"/>
    <property type="match status" value="1"/>
</dbReference>
<keyword evidence="2" id="KW-0963">Cytoplasm</keyword>
<organism evidence="5">
    <name type="scientific">Hydra vulgaris</name>
    <name type="common">Hydra</name>
    <name type="synonym">Hydra attenuata</name>
    <dbReference type="NCBI Taxonomy" id="6087"/>
    <lineage>
        <taxon>Eukaryota</taxon>
        <taxon>Metazoa</taxon>
        <taxon>Cnidaria</taxon>
        <taxon>Hydrozoa</taxon>
        <taxon>Hydroidolina</taxon>
        <taxon>Anthoathecata</taxon>
        <taxon>Aplanulata</taxon>
        <taxon>Hydridae</taxon>
        <taxon>Hydra</taxon>
    </lineage>
</organism>
<dbReference type="GO" id="GO:0005634">
    <property type="term" value="C:nucleus"/>
    <property type="evidence" value="ECO:0007669"/>
    <property type="project" value="TreeGrafter"/>
</dbReference>
<accession>T2MBU0</accession>
<dbReference type="EMBL" id="HAAD01003185">
    <property type="protein sequence ID" value="CDG69417.1"/>
    <property type="molecule type" value="mRNA"/>
</dbReference>
<name>T2MBU0_HYDVU</name>
<dbReference type="SUPFAM" id="SSF52058">
    <property type="entry name" value="L domain-like"/>
    <property type="match status" value="1"/>
</dbReference>
<dbReference type="PANTHER" id="PTHR22710">
    <property type="entry name" value="X-RAY RADIATION RESISTANCE ASSOCIATED PROTEIN 1 XRRA1"/>
    <property type="match status" value="1"/>
</dbReference>
<comment type="subcellular location">
    <subcellularLocation>
        <location evidence="1">Cytoplasm</location>
    </subcellularLocation>
</comment>
<evidence type="ECO:0000313" key="5">
    <source>
        <dbReference type="EMBL" id="CDG69417.1"/>
    </source>
</evidence>
<dbReference type="AlphaFoldDB" id="T2MBU0"/>
<dbReference type="PANTHER" id="PTHR22710:SF2">
    <property type="entry name" value="X-RAY RADIATION RESISTANCE-ASSOCIATED PROTEIN 1"/>
    <property type="match status" value="1"/>
</dbReference>
<protein>
    <submittedName>
        <fullName evidence="5">X-ray radiation resistance-associated protein 1</fullName>
    </submittedName>
</protein>